<protein>
    <submittedName>
        <fullName evidence="12">OOP family OmpA-OmpF porin</fullName>
    </submittedName>
</protein>
<evidence type="ECO:0000256" key="6">
    <source>
        <dbReference type="ARBA" id="ARBA00023065"/>
    </source>
</evidence>
<dbReference type="Pfam" id="PF13505">
    <property type="entry name" value="OMP_b-brl"/>
    <property type="match status" value="1"/>
</dbReference>
<dbReference type="InterPro" id="IPR003367">
    <property type="entry name" value="Thrombospondin_3-like_rpt"/>
</dbReference>
<keyword evidence="2" id="KW-0813">Transport</keyword>
<dbReference type="Proteomes" id="UP000245790">
    <property type="component" value="Unassembled WGS sequence"/>
</dbReference>
<reference evidence="12 13" key="1">
    <citation type="submission" date="2018-05" db="EMBL/GenBank/DDBJ databases">
        <title>Genomic Encyclopedia of Type Strains, Phase IV (KMG-IV): sequencing the most valuable type-strain genomes for metagenomic binning, comparative biology and taxonomic classification.</title>
        <authorList>
            <person name="Goeker M."/>
        </authorList>
    </citation>
    <scope>NUCLEOTIDE SEQUENCE [LARGE SCALE GENOMIC DNA]</scope>
    <source>
        <strain evidence="12 13">DSM 25350</strain>
    </source>
</reference>
<dbReference type="InterPro" id="IPR006665">
    <property type="entry name" value="OmpA-like"/>
</dbReference>
<feature type="domain" description="OmpA-like" evidence="11">
    <location>
        <begin position="265"/>
        <end position="383"/>
    </location>
</feature>
<gene>
    <name evidence="12" type="ORF">C8D97_106200</name>
</gene>
<dbReference type="InterPro" id="IPR006664">
    <property type="entry name" value="OMP_bac"/>
</dbReference>
<dbReference type="Pfam" id="PF00691">
    <property type="entry name" value="OmpA"/>
    <property type="match status" value="1"/>
</dbReference>
<keyword evidence="7" id="KW-0626">Porin</keyword>
<proteinExistence type="predicted"/>
<dbReference type="GO" id="GO:0009279">
    <property type="term" value="C:cell outer membrane"/>
    <property type="evidence" value="ECO:0007669"/>
    <property type="project" value="UniProtKB-SubCell"/>
</dbReference>
<dbReference type="GO" id="GO:0006811">
    <property type="term" value="P:monoatomic ion transport"/>
    <property type="evidence" value="ECO:0007669"/>
    <property type="project" value="UniProtKB-KW"/>
</dbReference>
<comment type="subcellular location">
    <subcellularLocation>
        <location evidence="1">Cell outer membrane</location>
        <topology evidence="1">Multi-pass membrane protein</topology>
    </subcellularLocation>
</comment>
<dbReference type="Gene3D" id="2.40.160.20">
    <property type="match status" value="1"/>
</dbReference>
<accession>A0A316G8V8</accession>
<keyword evidence="13" id="KW-1185">Reference proteome</keyword>
<dbReference type="InterPro" id="IPR028974">
    <property type="entry name" value="TSP_type-3_rpt"/>
</dbReference>
<dbReference type="Gene3D" id="3.30.1330.60">
    <property type="entry name" value="OmpA-like domain"/>
    <property type="match status" value="1"/>
</dbReference>
<dbReference type="CDD" id="cd07185">
    <property type="entry name" value="OmpA_C-like"/>
    <property type="match status" value="1"/>
</dbReference>
<keyword evidence="8 10" id="KW-0472">Membrane</keyword>
<dbReference type="InterPro" id="IPR036737">
    <property type="entry name" value="OmpA-like_sf"/>
</dbReference>
<evidence type="ECO:0000313" key="13">
    <source>
        <dbReference type="Proteomes" id="UP000245790"/>
    </source>
</evidence>
<dbReference type="PRINTS" id="PR01021">
    <property type="entry name" value="OMPADOMAIN"/>
</dbReference>
<evidence type="ECO:0000259" key="11">
    <source>
        <dbReference type="PROSITE" id="PS51123"/>
    </source>
</evidence>
<dbReference type="InterPro" id="IPR006690">
    <property type="entry name" value="OMPA-like_CS"/>
</dbReference>
<dbReference type="GO" id="GO:0005509">
    <property type="term" value="F:calcium ion binding"/>
    <property type="evidence" value="ECO:0007669"/>
    <property type="project" value="InterPro"/>
</dbReference>
<evidence type="ECO:0000256" key="2">
    <source>
        <dbReference type="ARBA" id="ARBA00022448"/>
    </source>
</evidence>
<comment type="caution">
    <text evidence="12">The sequence shown here is derived from an EMBL/GenBank/DDBJ whole genome shotgun (WGS) entry which is preliminary data.</text>
</comment>
<dbReference type="PROSITE" id="PS01068">
    <property type="entry name" value="OMPA_1"/>
    <property type="match status" value="1"/>
</dbReference>
<dbReference type="InterPro" id="IPR050330">
    <property type="entry name" value="Bact_OuterMem_StrucFunc"/>
</dbReference>
<sequence length="387" mass="41703">MSNKLVGALSLAACLGVSADIERSAYFTVLGGVQDFHSSNENNGTIMSNSLDESDAIAAEFGVMLTDHAAFQLSYTKLNPDDAIGFGNEDLVMKTLDYMYYFKTESNGGPYLRLGIGKYEFEDMTAGGGWDESDVGRMGLGFESELSSAFSFRGEIGIIRDDTTKRYDTQLLLGFTANFGGGSDPQPEPVQEVVAPVVQKNTRQDSDNDGVFDELDQCPRTAAGVVVDPRGCELDSDGDGIVNSKDACAATPTGAKVDATGCRLVLEETVRRTLNVKFETNSSKLQSEFKSDIASLAKFMTEYPDTTVVVEGHTDSTGKDSYNQWLSEKRARSVANELVNTYGIAGNRVDSKGLGESKPIADNNVAAGRAKNRRVEAVIEATVRKAQ</sequence>
<evidence type="ECO:0000256" key="3">
    <source>
        <dbReference type="ARBA" id="ARBA00022452"/>
    </source>
</evidence>
<keyword evidence="6" id="KW-0406">Ion transport</keyword>
<keyword evidence="5" id="KW-0732">Signal</keyword>
<evidence type="ECO:0000313" key="12">
    <source>
        <dbReference type="EMBL" id="PWK50907.1"/>
    </source>
</evidence>
<evidence type="ECO:0000256" key="4">
    <source>
        <dbReference type="ARBA" id="ARBA00022692"/>
    </source>
</evidence>
<dbReference type="InterPro" id="IPR011250">
    <property type="entry name" value="OMP/PagP_B-barrel"/>
</dbReference>
<evidence type="ECO:0000256" key="10">
    <source>
        <dbReference type="PROSITE-ProRule" id="PRU00473"/>
    </source>
</evidence>
<dbReference type="PROSITE" id="PS51123">
    <property type="entry name" value="OMPA_2"/>
    <property type="match status" value="1"/>
</dbReference>
<dbReference type="PANTHER" id="PTHR30329">
    <property type="entry name" value="STATOR ELEMENT OF FLAGELLAR MOTOR COMPLEX"/>
    <property type="match status" value="1"/>
</dbReference>
<name>A0A316G8V8_9GAMM</name>
<evidence type="ECO:0000256" key="5">
    <source>
        <dbReference type="ARBA" id="ARBA00022729"/>
    </source>
</evidence>
<evidence type="ECO:0000256" key="9">
    <source>
        <dbReference type="ARBA" id="ARBA00023237"/>
    </source>
</evidence>
<evidence type="ECO:0000256" key="1">
    <source>
        <dbReference type="ARBA" id="ARBA00004571"/>
    </source>
</evidence>
<dbReference type="EMBL" id="QGGU01000006">
    <property type="protein sequence ID" value="PWK50907.1"/>
    <property type="molecule type" value="Genomic_DNA"/>
</dbReference>
<dbReference type="GO" id="GO:0007155">
    <property type="term" value="P:cell adhesion"/>
    <property type="evidence" value="ECO:0007669"/>
    <property type="project" value="InterPro"/>
</dbReference>
<dbReference type="RefSeq" id="WP_170115205.1">
    <property type="nucleotide sequence ID" value="NZ_QGGU01000006.1"/>
</dbReference>
<evidence type="ECO:0000256" key="8">
    <source>
        <dbReference type="ARBA" id="ARBA00023136"/>
    </source>
</evidence>
<dbReference type="PANTHER" id="PTHR30329:SF21">
    <property type="entry name" value="LIPOPROTEIN YIAD-RELATED"/>
    <property type="match status" value="1"/>
</dbReference>
<dbReference type="Gene3D" id="4.10.1080.10">
    <property type="entry name" value="TSP type-3 repeat"/>
    <property type="match status" value="1"/>
</dbReference>
<dbReference type="GO" id="GO:0046930">
    <property type="term" value="C:pore complex"/>
    <property type="evidence" value="ECO:0007669"/>
    <property type="project" value="UniProtKB-KW"/>
</dbReference>
<dbReference type="AlphaFoldDB" id="A0A316G8V8"/>
<keyword evidence="3" id="KW-1134">Transmembrane beta strand</keyword>
<keyword evidence="4" id="KW-0812">Transmembrane</keyword>
<keyword evidence="9" id="KW-0998">Cell outer membrane</keyword>
<dbReference type="SUPFAM" id="SSF56925">
    <property type="entry name" value="OMPA-like"/>
    <property type="match status" value="1"/>
</dbReference>
<organism evidence="12 13">
    <name type="scientific">Pleionea mediterranea</name>
    <dbReference type="NCBI Taxonomy" id="523701"/>
    <lineage>
        <taxon>Bacteria</taxon>
        <taxon>Pseudomonadati</taxon>
        <taxon>Pseudomonadota</taxon>
        <taxon>Gammaproteobacteria</taxon>
        <taxon>Oceanospirillales</taxon>
        <taxon>Pleioneaceae</taxon>
        <taxon>Pleionea</taxon>
    </lineage>
</organism>
<dbReference type="GO" id="GO:0015288">
    <property type="term" value="F:porin activity"/>
    <property type="evidence" value="ECO:0007669"/>
    <property type="project" value="UniProtKB-KW"/>
</dbReference>
<dbReference type="SUPFAM" id="SSF103647">
    <property type="entry name" value="TSP type-3 repeat"/>
    <property type="match status" value="1"/>
</dbReference>
<dbReference type="Pfam" id="PF02412">
    <property type="entry name" value="TSP_3"/>
    <property type="match status" value="2"/>
</dbReference>
<dbReference type="SUPFAM" id="SSF103088">
    <property type="entry name" value="OmpA-like"/>
    <property type="match status" value="1"/>
</dbReference>
<evidence type="ECO:0000256" key="7">
    <source>
        <dbReference type="ARBA" id="ARBA00023114"/>
    </source>
</evidence>
<dbReference type="InterPro" id="IPR027385">
    <property type="entry name" value="Beta-barrel_OMP"/>
</dbReference>